<dbReference type="InterPro" id="IPR039659">
    <property type="entry name" value="SPT5"/>
</dbReference>
<evidence type="ECO:0000259" key="2">
    <source>
        <dbReference type="SMART" id="SM00739"/>
    </source>
</evidence>
<dbReference type="VEuPathDB" id="GiardiaDB:GLP15_1406"/>
<gene>
    <name evidence="3" type="ORF">GLP15_1406</name>
</gene>
<dbReference type="GO" id="GO:0003729">
    <property type="term" value="F:mRNA binding"/>
    <property type="evidence" value="ECO:0007669"/>
    <property type="project" value="TreeGrafter"/>
</dbReference>
<evidence type="ECO:0000256" key="1">
    <source>
        <dbReference type="SAM" id="MobiDB-lite"/>
    </source>
</evidence>
<accession>E1F4W2</accession>
<dbReference type="GO" id="GO:0006368">
    <property type="term" value="P:transcription elongation by RNA polymerase II"/>
    <property type="evidence" value="ECO:0007669"/>
    <property type="project" value="TreeGrafter"/>
</dbReference>
<dbReference type="GO" id="GO:0006357">
    <property type="term" value="P:regulation of transcription by RNA polymerase II"/>
    <property type="evidence" value="ECO:0007669"/>
    <property type="project" value="InterPro"/>
</dbReference>
<reference evidence="3 4" key="1">
    <citation type="journal article" date="2010" name="BMC Genomics">
        <title>Genome analysis and comparative genomics of a Giardia intestinalis assemblage E isolate.</title>
        <authorList>
            <person name="Jerlstrom-Hultqvist J."/>
            <person name="Franzen O."/>
            <person name="Ankarklev J."/>
            <person name="Xu F."/>
            <person name="Nohynkova E."/>
            <person name="Andersson J.O."/>
            <person name="Svard S.G."/>
            <person name="Andersson B."/>
        </authorList>
    </citation>
    <scope>NUCLEOTIDE SEQUENCE [LARGE SCALE GENOMIC DNA]</scope>
    <source>
        <strain evidence="3 4">P15</strain>
    </source>
</reference>
<dbReference type="GO" id="GO:0032784">
    <property type="term" value="P:regulation of DNA-templated transcription elongation"/>
    <property type="evidence" value="ECO:0007669"/>
    <property type="project" value="InterPro"/>
</dbReference>
<dbReference type="GO" id="GO:0032044">
    <property type="term" value="C:DSIF complex"/>
    <property type="evidence" value="ECO:0007669"/>
    <property type="project" value="TreeGrafter"/>
</dbReference>
<dbReference type="SMART" id="SM00739">
    <property type="entry name" value="KOW"/>
    <property type="match status" value="2"/>
</dbReference>
<feature type="compositionally biased region" description="Acidic residues" evidence="1">
    <location>
        <begin position="40"/>
        <end position="52"/>
    </location>
</feature>
<dbReference type="PANTHER" id="PTHR11125:SF7">
    <property type="entry name" value="TRANSCRIPTION ELONGATION FACTOR SPT5"/>
    <property type="match status" value="1"/>
</dbReference>
<sequence length="865" mass="97575">MANLEPLTKRTSHVAPLRATDFQDREASDSYDDDAKYSTDEEEELSEEEAESDSGIIASDDDSNSDNLVQVNEHRAMDNRAAINDSIEQATFGRRYHLEADYQDAEEQRHVRIEETDPHIYRVPVKRGKQLICLLKMHHRLIELKVRTNNPDKYVGLGRVSNFDVRSIFTNPNDLSCIYIEVSDLRTCEAFLAQFMEYLGPYTATTFTKARTTRRKNKQPPPPLYFVPLMNRYNILDYQIKTEKINIGGFYELRHGKRAYRKDSCCVLEIKNQTALVAVLPRILSLHSRERPSNENPPRRLTKEEFEDCMGESATYSSITSITRENEIVLLQDGYELLEGIPLRGLAPLSQERYLKAKKEISLSQISDVDKQFVNIANQKRIDNEKKSSLYTGERVIIHNYSLRGMDLTNVKGIVRAKSTGHGADAQYEIEIIGLPARNTNGDADSGQHNAQGVAPTTRVLHTIQRSHLIRLVSIGDHVQIKRGKYENTTGEIREVGRSADQRYLLLRIKVDTSNEYIGTLGYDADGDQDVISAFYDMTEEITSDEVRVHPGTWNGLSENKLVSGDIIKNKRLVQTRNNEDAVVVFIGHTNVVIVTASGEERTCELEELSAVQRPFNLPMPKDHDGRMMNVESVVRVRDTVEEHKGVIGEVIQISVNNPSILFIEPSKNIMERNIFPVDSRSCDSLVSGRHVDNYNRKLSRNRNTMNIGQQVVCIDRQYSGKQGVLISVNDRGEGQVQLSDRKITVPLHLLKVAPPLYSKQSTQVEYVPTISSVTNVFRELHFSTNTAAASTRSTGFWFGDRSETTRNMLATHNQLEATGLNLGESGIASATDNTQIAASSTNINNYGANDEDSDVGFEQYLADF</sequence>
<dbReference type="AlphaFoldDB" id="E1F4W2"/>
<protein>
    <recommendedName>
        <fullName evidence="2">KOW domain-containing protein</fullName>
    </recommendedName>
</protein>
<dbReference type="PANTHER" id="PTHR11125">
    <property type="entry name" value="SUPPRESSOR OF TY 5"/>
    <property type="match status" value="1"/>
</dbReference>
<organism evidence="3 4">
    <name type="scientific">Giardia intestinalis (strain P15)</name>
    <name type="common">Giardia lamblia</name>
    <dbReference type="NCBI Taxonomy" id="658858"/>
    <lineage>
        <taxon>Eukaryota</taxon>
        <taxon>Metamonada</taxon>
        <taxon>Diplomonadida</taxon>
        <taxon>Hexamitidae</taxon>
        <taxon>Giardiinae</taxon>
        <taxon>Giardia</taxon>
    </lineage>
</organism>
<dbReference type="OrthoDB" id="10252338at2759"/>
<feature type="region of interest" description="Disordered" evidence="1">
    <location>
        <begin position="1"/>
        <end position="66"/>
    </location>
</feature>
<evidence type="ECO:0000313" key="4">
    <source>
        <dbReference type="Proteomes" id="UP000008974"/>
    </source>
</evidence>
<dbReference type="OMA" id="CMGESAT"/>
<name>E1F4W2_GIAIA</name>
<feature type="domain" description="KOW" evidence="2">
    <location>
        <begin position="472"/>
        <end position="499"/>
    </location>
</feature>
<comment type="caution">
    <text evidence="3">The sequence shown here is derived from an EMBL/GenBank/DDBJ whole genome shotgun (WGS) entry which is preliminary data.</text>
</comment>
<proteinExistence type="predicted"/>
<dbReference type="EMBL" id="ACVC01000180">
    <property type="protein sequence ID" value="EFO62520.1"/>
    <property type="molecule type" value="Genomic_DNA"/>
</dbReference>
<feature type="domain" description="KOW" evidence="2">
    <location>
        <begin position="705"/>
        <end position="732"/>
    </location>
</feature>
<dbReference type="Proteomes" id="UP000008974">
    <property type="component" value="Unassembled WGS sequence"/>
</dbReference>
<evidence type="ECO:0000313" key="3">
    <source>
        <dbReference type="EMBL" id="EFO62520.1"/>
    </source>
</evidence>
<feature type="compositionally biased region" description="Basic and acidic residues" evidence="1">
    <location>
        <begin position="21"/>
        <end position="39"/>
    </location>
</feature>
<dbReference type="InterPro" id="IPR005824">
    <property type="entry name" value="KOW"/>
</dbReference>